<proteinExistence type="predicted"/>
<evidence type="ECO:0000313" key="3">
    <source>
        <dbReference type="Proteomes" id="UP000887159"/>
    </source>
</evidence>
<comment type="caution">
    <text evidence="2">The sequence shown here is derived from an EMBL/GenBank/DDBJ whole genome shotgun (WGS) entry which is preliminary data.</text>
</comment>
<dbReference type="EMBL" id="BMAU01021429">
    <property type="protein sequence ID" value="GFY34887.1"/>
    <property type="molecule type" value="Genomic_DNA"/>
</dbReference>
<name>A0A8X6WI05_TRICX</name>
<dbReference type="AlphaFoldDB" id="A0A8X6WI05"/>
<evidence type="ECO:0000256" key="1">
    <source>
        <dbReference type="SAM" id="MobiDB-lite"/>
    </source>
</evidence>
<organism evidence="2 3">
    <name type="scientific">Trichonephila clavipes</name>
    <name type="common">Golden silk orbweaver</name>
    <name type="synonym">Nephila clavipes</name>
    <dbReference type="NCBI Taxonomy" id="2585209"/>
    <lineage>
        <taxon>Eukaryota</taxon>
        <taxon>Metazoa</taxon>
        <taxon>Ecdysozoa</taxon>
        <taxon>Arthropoda</taxon>
        <taxon>Chelicerata</taxon>
        <taxon>Arachnida</taxon>
        <taxon>Araneae</taxon>
        <taxon>Araneomorphae</taxon>
        <taxon>Entelegynae</taxon>
        <taxon>Araneoidea</taxon>
        <taxon>Nephilidae</taxon>
        <taxon>Trichonephila</taxon>
    </lineage>
</organism>
<evidence type="ECO:0000313" key="2">
    <source>
        <dbReference type="EMBL" id="GFY34887.1"/>
    </source>
</evidence>
<gene>
    <name evidence="2" type="ORF">TNCV_154601</name>
</gene>
<protein>
    <submittedName>
        <fullName evidence="2">Uncharacterized protein</fullName>
    </submittedName>
</protein>
<reference evidence="2" key="1">
    <citation type="submission" date="2020-08" db="EMBL/GenBank/DDBJ databases">
        <title>Multicomponent nature underlies the extraordinary mechanical properties of spider dragline silk.</title>
        <authorList>
            <person name="Kono N."/>
            <person name="Nakamura H."/>
            <person name="Mori M."/>
            <person name="Yoshida Y."/>
            <person name="Ohtoshi R."/>
            <person name="Malay A.D."/>
            <person name="Moran D.A.P."/>
            <person name="Tomita M."/>
            <person name="Numata K."/>
            <person name="Arakawa K."/>
        </authorList>
    </citation>
    <scope>NUCLEOTIDE SEQUENCE</scope>
</reference>
<feature type="region of interest" description="Disordered" evidence="1">
    <location>
        <begin position="33"/>
        <end position="76"/>
    </location>
</feature>
<feature type="compositionally biased region" description="Basic and acidic residues" evidence="1">
    <location>
        <begin position="54"/>
        <end position="63"/>
    </location>
</feature>
<keyword evidence="3" id="KW-1185">Reference proteome</keyword>
<dbReference type="Proteomes" id="UP000887159">
    <property type="component" value="Unassembled WGS sequence"/>
</dbReference>
<sequence length="104" mass="12076">MSSFLVWRVKGILETGGVMDKCVQMLDKELWRLGPDGPGERENREIRRKRKRRGGDGKGERESRRRKKESGRERGARLAWRKWLSLEIGVKKTRNAGGAENRID</sequence>
<accession>A0A8X6WI05</accession>